<reference evidence="1 2" key="1">
    <citation type="submission" date="2014-04" db="EMBL/GenBank/DDBJ databases">
        <authorList>
            <consortium name="International Citrus Genome Consortium"/>
            <person name="Gmitter F."/>
            <person name="Chen C."/>
            <person name="Farmerie W."/>
            <person name="Harkins T."/>
            <person name="Desany B."/>
            <person name="Mohiuddin M."/>
            <person name="Kodira C."/>
            <person name="Borodovsky M."/>
            <person name="Lomsadze A."/>
            <person name="Burns P."/>
            <person name="Jenkins J."/>
            <person name="Prochnik S."/>
            <person name="Shu S."/>
            <person name="Chapman J."/>
            <person name="Pitluck S."/>
            <person name="Schmutz J."/>
            <person name="Rokhsar D."/>
        </authorList>
    </citation>
    <scope>NUCLEOTIDE SEQUENCE</scope>
</reference>
<dbReference type="EMBL" id="KK786390">
    <property type="protein sequence ID" value="KDO39641.1"/>
    <property type="molecule type" value="Genomic_DNA"/>
</dbReference>
<gene>
    <name evidence="1" type="ORF">CISIN_1g0343181mg</name>
</gene>
<keyword evidence="2" id="KW-1185">Reference proteome</keyword>
<evidence type="ECO:0000313" key="2">
    <source>
        <dbReference type="Proteomes" id="UP000027120"/>
    </source>
</evidence>
<evidence type="ECO:0000313" key="1">
    <source>
        <dbReference type="EMBL" id="KDO39641.1"/>
    </source>
</evidence>
<dbReference type="AlphaFoldDB" id="A0A067DM25"/>
<feature type="non-terminal residue" evidence="1">
    <location>
        <position position="61"/>
    </location>
</feature>
<dbReference type="Proteomes" id="UP000027120">
    <property type="component" value="Unassembled WGS sequence"/>
</dbReference>
<accession>A0A067DM25</accession>
<proteinExistence type="predicted"/>
<protein>
    <submittedName>
        <fullName evidence="1">Uncharacterized protein</fullName>
    </submittedName>
</protein>
<sequence length="61" mass="6723">MSTPNLVTCDRSKVNEIGEISSNKYEQYLSGTGLEIELYQPDLDMLHCVGIPALASHEHSS</sequence>
<organism evidence="1 2">
    <name type="scientific">Citrus sinensis</name>
    <name type="common">Sweet orange</name>
    <name type="synonym">Citrus aurantium var. sinensis</name>
    <dbReference type="NCBI Taxonomy" id="2711"/>
    <lineage>
        <taxon>Eukaryota</taxon>
        <taxon>Viridiplantae</taxon>
        <taxon>Streptophyta</taxon>
        <taxon>Embryophyta</taxon>
        <taxon>Tracheophyta</taxon>
        <taxon>Spermatophyta</taxon>
        <taxon>Magnoliopsida</taxon>
        <taxon>eudicotyledons</taxon>
        <taxon>Gunneridae</taxon>
        <taxon>Pentapetalae</taxon>
        <taxon>rosids</taxon>
        <taxon>malvids</taxon>
        <taxon>Sapindales</taxon>
        <taxon>Rutaceae</taxon>
        <taxon>Aurantioideae</taxon>
        <taxon>Citrus</taxon>
    </lineage>
</organism>
<name>A0A067DM25_CITSI</name>